<evidence type="ECO:0000256" key="1">
    <source>
        <dbReference type="SAM" id="MobiDB-lite"/>
    </source>
</evidence>
<accession>A0ABT8FM43</accession>
<feature type="chain" id="PRO_5046784445" description="GH16 domain-containing protein" evidence="2">
    <location>
        <begin position="28"/>
        <end position="531"/>
    </location>
</feature>
<evidence type="ECO:0008006" key="5">
    <source>
        <dbReference type="Google" id="ProtNLM"/>
    </source>
</evidence>
<feature type="signal peptide" evidence="2">
    <location>
        <begin position="1"/>
        <end position="27"/>
    </location>
</feature>
<protein>
    <recommendedName>
        <fullName evidence="5">GH16 domain-containing protein</fullName>
    </recommendedName>
</protein>
<sequence length="531" mass="56458">MTVRAPRSRRVLAALAAALVLPAASLATGPAEVARAAATTAEQASTRADSLTVSPPVYVAGQAVRFRGNVGRPGRRTVHLQSHMNRPGDTWLDVPDSTFRTRGDGGFDFTFTAPSMFGISYRVAGAGVATSGRLFNARPQEITLTLAGADADSPFHAIAPLLPFTVVADTTPAVRSALGTPPPIPGRTVLLQERYDGNRWRTIQRGVTDSAGHATFRVAAPVLGERVLRARQERWHRGANRIGWYASFPAYFSVLGLGEVLPEAGPVTIRPAGAPGAGSAAARSAARPTAAERYRWGATLFDFAWERGQDLTSPPSKGTRPRGTWLDTSDGTGRATPFNGGLVLQSKLKHGGPGDRGTTTATMRGNGRSTGRWEFRLQGHAWEGGPRPYRFRLDLVPEGTPVTACPAEAVVVADTLLGEAGLSVGVRSQEAGSVWQRRLAGVRLAETPFNVAVEVTRTHTTWFVDGAPVGTVRSKQAHLGKRLVPRYSLVGGDHEMNGAQVDSDWQRGWAPAGGRQVTSGAPLSRTAYDAC</sequence>
<name>A0ABT8FM43_9ACTN</name>
<dbReference type="PROSITE" id="PS51318">
    <property type="entry name" value="TAT"/>
    <property type="match status" value="1"/>
</dbReference>
<organism evidence="3 4">
    <name type="scientific">Nocardioides oceani</name>
    <dbReference type="NCBI Taxonomy" id="3058369"/>
    <lineage>
        <taxon>Bacteria</taxon>
        <taxon>Bacillati</taxon>
        <taxon>Actinomycetota</taxon>
        <taxon>Actinomycetes</taxon>
        <taxon>Propionibacteriales</taxon>
        <taxon>Nocardioidaceae</taxon>
        <taxon>Nocardioides</taxon>
    </lineage>
</organism>
<proteinExistence type="predicted"/>
<feature type="region of interest" description="Disordered" evidence="1">
    <location>
        <begin position="346"/>
        <end position="369"/>
    </location>
</feature>
<gene>
    <name evidence="3" type="ORF">QWY28_22485</name>
</gene>
<comment type="caution">
    <text evidence="3">The sequence shown here is derived from an EMBL/GenBank/DDBJ whole genome shotgun (WGS) entry which is preliminary data.</text>
</comment>
<dbReference type="Proteomes" id="UP001168620">
    <property type="component" value="Unassembled WGS sequence"/>
</dbReference>
<feature type="compositionally biased region" description="Polar residues" evidence="1">
    <location>
        <begin position="357"/>
        <end position="369"/>
    </location>
</feature>
<evidence type="ECO:0000313" key="3">
    <source>
        <dbReference type="EMBL" id="MDN4175746.1"/>
    </source>
</evidence>
<keyword evidence="2" id="KW-0732">Signal</keyword>
<reference evidence="3" key="1">
    <citation type="submission" date="2023-06" db="EMBL/GenBank/DDBJ databases">
        <title>Draft genome sequence of Nocardioides sp. SOB77.</title>
        <authorList>
            <person name="Zhang G."/>
        </authorList>
    </citation>
    <scope>NUCLEOTIDE SEQUENCE</scope>
    <source>
        <strain evidence="3">SOB77</strain>
    </source>
</reference>
<evidence type="ECO:0000256" key="2">
    <source>
        <dbReference type="SAM" id="SignalP"/>
    </source>
</evidence>
<feature type="region of interest" description="Disordered" evidence="1">
    <location>
        <begin position="309"/>
        <end position="332"/>
    </location>
</feature>
<dbReference type="InterPro" id="IPR006311">
    <property type="entry name" value="TAT_signal"/>
</dbReference>
<dbReference type="RefSeq" id="WP_300955156.1">
    <property type="nucleotide sequence ID" value="NZ_JAUHJQ010000021.1"/>
</dbReference>
<evidence type="ECO:0000313" key="4">
    <source>
        <dbReference type="Proteomes" id="UP001168620"/>
    </source>
</evidence>
<keyword evidence="4" id="KW-1185">Reference proteome</keyword>
<dbReference type="EMBL" id="JAUHJQ010000021">
    <property type="protein sequence ID" value="MDN4175746.1"/>
    <property type="molecule type" value="Genomic_DNA"/>
</dbReference>